<protein>
    <recommendedName>
        <fullName evidence="5">VWFA domain-containing protein</fullName>
    </recommendedName>
</protein>
<dbReference type="CDD" id="cd00198">
    <property type="entry name" value="vWFA"/>
    <property type="match status" value="1"/>
</dbReference>
<feature type="compositionally biased region" description="Basic and acidic residues" evidence="4">
    <location>
        <begin position="1"/>
        <end position="13"/>
    </location>
</feature>
<evidence type="ECO:0000259" key="5">
    <source>
        <dbReference type="PROSITE" id="PS50234"/>
    </source>
</evidence>
<reference evidence="7" key="1">
    <citation type="journal article" date="2019" name="Int. J. Syst. Evol. Microbiol.">
        <title>The Global Catalogue of Microorganisms (GCM) 10K type strain sequencing project: providing services to taxonomists for standard genome sequencing and annotation.</title>
        <authorList>
            <consortium name="The Broad Institute Genomics Platform"/>
            <consortium name="The Broad Institute Genome Sequencing Center for Infectious Disease"/>
            <person name="Wu L."/>
            <person name="Ma J."/>
        </authorList>
    </citation>
    <scope>NUCLEOTIDE SEQUENCE [LARGE SCALE GENOMIC DNA]</scope>
    <source>
        <strain evidence="7">CGMCC 1.15928</strain>
    </source>
</reference>
<sequence length="385" mass="41377">MSGTVDERDKAAEKPLPQSGTLTAGDYDDVLNPGLYEAYLKKSKSLISRKDLPYVDAADRVELKFTDRLGKPAPFVEILVQNDQGETLFPLRTGADGMAYLYPRFDALGDGVVIQAIAPGSTGISQTINLNQGGPDGPVEISFSGDAAKVTKLDLVLTLDATGSMADEMRYLQSELIAILDRVRESQGGLDIQAGLIVYRDTGDAYVVRDFDLTGDLTAFVENLKAQSAGGGGDFPEAMQDAMAKGLEFSWRDDAVKVNMLVADAPPHDEDIQSTWESGLISRTRGIHIVPLAASGVDDTAEFLMRSMGQVTGGRYLFLTDDSGVGNAHAEPTVDCYVVTRLDSLVERVLVDLISGQRVEPDGDEVIRVVGDYKAGICKVEATES</sequence>
<dbReference type="Proteomes" id="UP000628854">
    <property type="component" value="Unassembled WGS sequence"/>
</dbReference>
<evidence type="ECO:0000256" key="2">
    <source>
        <dbReference type="ARBA" id="ARBA00022525"/>
    </source>
</evidence>
<dbReference type="InterPro" id="IPR056861">
    <property type="entry name" value="HMCN1-like_VWA"/>
</dbReference>
<keyword evidence="2" id="KW-0964">Secreted</keyword>
<evidence type="ECO:0000256" key="3">
    <source>
        <dbReference type="ARBA" id="ARBA00022729"/>
    </source>
</evidence>
<keyword evidence="3" id="KW-0732">Signal</keyword>
<evidence type="ECO:0000313" key="7">
    <source>
        <dbReference type="Proteomes" id="UP000628854"/>
    </source>
</evidence>
<proteinExistence type="predicted"/>
<dbReference type="SMART" id="SM00327">
    <property type="entry name" value="VWA"/>
    <property type="match status" value="1"/>
</dbReference>
<dbReference type="PROSITE" id="PS50234">
    <property type="entry name" value="VWFA"/>
    <property type="match status" value="1"/>
</dbReference>
<accession>A0ABQ1JPZ0</accession>
<evidence type="ECO:0000313" key="6">
    <source>
        <dbReference type="EMBL" id="GGB73443.1"/>
    </source>
</evidence>
<evidence type="ECO:0000256" key="1">
    <source>
        <dbReference type="ARBA" id="ARBA00004613"/>
    </source>
</evidence>
<name>A0ABQ1JPZ0_9PROT</name>
<dbReference type="InterPro" id="IPR052969">
    <property type="entry name" value="Thr-specific_kinase-like"/>
</dbReference>
<organism evidence="6 7">
    <name type="scientific">Henriciella pelagia</name>
    <dbReference type="NCBI Taxonomy" id="1977912"/>
    <lineage>
        <taxon>Bacteria</taxon>
        <taxon>Pseudomonadati</taxon>
        <taxon>Pseudomonadota</taxon>
        <taxon>Alphaproteobacteria</taxon>
        <taxon>Hyphomonadales</taxon>
        <taxon>Hyphomonadaceae</taxon>
        <taxon>Henriciella</taxon>
    </lineage>
</organism>
<dbReference type="EMBL" id="BMKF01000002">
    <property type="protein sequence ID" value="GGB73443.1"/>
    <property type="molecule type" value="Genomic_DNA"/>
</dbReference>
<comment type="subcellular location">
    <subcellularLocation>
        <location evidence="1">Secreted</location>
    </subcellularLocation>
</comment>
<feature type="region of interest" description="Disordered" evidence="4">
    <location>
        <begin position="1"/>
        <end position="26"/>
    </location>
</feature>
<dbReference type="Gene3D" id="3.40.50.410">
    <property type="entry name" value="von Willebrand factor, type A domain"/>
    <property type="match status" value="1"/>
</dbReference>
<dbReference type="PANTHER" id="PTHR47763">
    <property type="entry name" value="ALPHA-PROTEIN KINASE VWKA"/>
    <property type="match status" value="1"/>
</dbReference>
<dbReference type="PANTHER" id="PTHR47763:SF1">
    <property type="entry name" value="DUF659 DOMAIN-CONTAINING PROTEIN"/>
    <property type="match status" value="1"/>
</dbReference>
<keyword evidence="7" id="KW-1185">Reference proteome</keyword>
<dbReference type="SUPFAM" id="SSF53300">
    <property type="entry name" value="vWA-like"/>
    <property type="match status" value="1"/>
</dbReference>
<feature type="domain" description="VWFA" evidence="5">
    <location>
        <begin position="154"/>
        <end position="349"/>
    </location>
</feature>
<comment type="caution">
    <text evidence="6">The sequence shown here is derived from an EMBL/GenBank/DDBJ whole genome shotgun (WGS) entry which is preliminary data.</text>
</comment>
<dbReference type="InterPro" id="IPR036465">
    <property type="entry name" value="vWFA_dom_sf"/>
</dbReference>
<dbReference type="Pfam" id="PF25106">
    <property type="entry name" value="VWA_4"/>
    <property type="match status" value="1"/>
</dbReference>
<gene>
    <name evidence="6" type="ORF">GCM10011503_22650</name>
</gene>
<evidence type="ECO:0000256" key="4">
    <source>
        <dbReference type="SAM" id="MobiDB-lite"/>
    </source>
</evidence>
<dbReference type="InterPro" id="IPR002035">
    <property type="entry name" value="VWF_A"/>
</dbReference>